<name>A0A3S3RIV1_9HYPH</name>
<sequence length="160" mass="17960">MSRLDSFISRMTAQRDILNHVEGTLGLPTEGDIFEVGLGNGRTYSHLRQLFPDRRIIAFDRYMGAHKTEAPEPEDVVLGEIKETGQDYIGKDAALVHADIGQGYPEKDAVTLTWLPQMVAGMLAQGAYAVSGLPLIHPELEELPRLPSVEEGRYFYYRKR</sequence>
<dbReference type="Gene3D" id="3.40.50.150">
    <property type="entry name" value="Vaccinia Virus protein VP39"/>
    <property type="match status" value="1"/>
</dbReference>
<evidence type="ECO:0008006" key="3">
    <source>
        <dbReference type="Google" id="ProtNLM"/>
    </source>
</evidence>
<reference evidence="1 2" key="1">
    <citation type="submission" date="2019-01" db="EMBL/GenBank/DDBJ databases">
        <title>The draft genome of Rhizobium sp. 24NR.</title>
        <authorList>
            <person name="Liu L."/>
            <person name="Liang L."/>
            <person name="Shi S."/>
            <person name="Xu L."/>
            <person name="Wang X."/>
            <person name="Li L."/>
            <person name="Zhang X."/>
        </authorList>
    </citation>
    <scope>NUCLEOTIDE SEQUENCE [LARGE SCALE GENOMIC DNA]</scope>
    <source>
        <strain evidence="1 2">24NR</strain>
    </source>
</reference>
<dbReference type="InterPro" id="IPR025690">
    <property type="entry name" value="Methyltransf_put"/>
</dbReference>
<dbReference type="OrthoDB" id="7348097at2"/>
<dbReference type="RefSeq" id="WP_128444175.1">
    <property type="nucleotide sequence ID" value="NZ_SBIP01000003.1"/>
</dbReference>
<proteinExistence type="predicted"/>
<accession>A0A3S3RIV1</accession>
<dbReference type="SUPFAM" id="SSF53335">
    <property type="entry name" value="S-adenosyl-L-methionine-dependent methyltransferases"/>
    <property type="match status" value="1"/>
</dbReference>
<dbReference type="InterPro" id="IPR029063">
    <property type="entry name" value="SAM-dependent_MTases_sf"/>
</dbReference>
<dbReference type="EMBL" id="SBIP01000003">
    <property type="protein sequence ID" value="RWX77262.1"/>
    <property type="molecule type" value="Genomic_DNA"/>
</dbReference>
<protein>
    <recommendedName>
        <fullName evidence="3">S-adenosylmethionine-dependent methyltransferase</fullName>
    </recommendedName>
</protein>
<evidence type="ECO:0000313" key="1">
    <source>
        <dbReference type="EMBL" id="RWX77262.1"/>
    </source>
</evidence>
<comment type="caution">
    <text evidence="1">The sequence shown here is derived from an EMBL/GenBank/DDBJ whole genome shotgun (WGS) entry which is preliminary data.</text>
</comment>
<organism evidence="1 2">
    <name type="scientific">Neorhizobium lilium</name>
    <dbReference type="NCBI Taxonomy" id="2503024"/>
    <lineage>
        <taxon>Bacteria</taxon>
        <taxon>Pseudomonadati</taxon>
        <taxon>Pseudomonadota</taxon>
        <taxon>Alphaproteobacteria</taxon>
        <taxon>Hyphomicrobiales</taxon>
        <taxon>Rhizobiaceae</taxon>
        <taxon>Rhizobium/Agrobacterium group</taxon>
        <taxon>Neorhizobium</taxon>
    </lineage>
</organism>
<dbReference type="AlphaFoldDB" id="A0A3S3RIV1"/>
<evidence type="ECO:0000313" key="2">
    <source>
        <dbReference type="Proteomes" id="UP000287687"/>
    </source>
</evidence>
<gene>
    <name evidence="1" type="ORF">EPK99_16645</name>
</gene>
<dbReference type="Pfam" id="PF12692">
    <property type="entry name" value="Methyltransf_17"/>
    <property type="match status" value="1"/>
</dbReference>
<keyword evidence="2" id="KW-1185">Reference proteome</keyword>
<dbReference type="Proteomes" id="UP000287687">
    <property type="component" value="Unassembled WGS sequence"/>
</dbReference>